<evidence type="ECO:0000313" key="1">
    <source>
        <dbReference type="EMBL" id="MFD2585121.1"/>
    </source>
</evidence>
<accession>A0ABW5MS23</accession>
<dbReference type="RefSeq" id="WP_379082900.1">
    <property type="nucleotide sequence ID" value="NZ_JBHULL010000044.1"/>
</dbReference>
<evidence type="ECO:0000313" key="2">
    <source>
        <dbReference type="Proteomes" id="UP001597461"/>
    </source>
</evidence>
<dbReference type="GO" id="GO:0016787">
    <property type="term" value="F:hydrolase activity"/>
    <property type="evidence" value="ECO:0007669"/>
    <property type="project" value="UniProtKB-KW"/>
</dbReference>
<proteinExistence type="predicted"/>
<name>A0ABW5MS23_9SPHI</name>
<comment type="caution">
    <text evidence="1">The sequence shown here is derived from an EMBL/GenBank/DDBJ whole genome shotgun (WGS) entry which is preliminary data.</text>
</comment>
<keyword evidence="1" id="KW-0378">Hydrolase</keyword>
<dbReference type="PANTHER" id="PTHR48098:SF6">
    <property type="entry name" value="FERRI-BACILLIBACTIN ESTERASE BESA"/>
    <property type="match status" value="1"/>
</dbReference>
<organism evidence="1 2">
    <name type="scientific">Pedobacter vanadiisoli</name>
    <dbReference type="NCBI Taxonomy" id="1761975"/>
    <lineage>
        <taxon>Bacteria</taxon>
        <taxon>Pseudomonadati</taxon>
        <taxon>Bacteroidota</taxon>
        <taxon>Sphingobacteriia</taxon>
        <taxon>Sphingobacteriales</taxon>
        <taxon>Sphingobacteriaceae</taxon>
        <taxon>Pedobacter</taxon>
    </lineage>
</organism>
<dbReference type="SUPFAM" id="SSF53474">
    <property type="entry name" value="alpha/beta-Hydrolases"/>
    <property type="match status" value="1"/>
</dbReference>
<dbReference type="InterPro" id="IPR000801">
    <property type="entry name" value="Esterase-like"/>
</dbReference>
<dbReference type="InterPro" id="IPR029058">
    <property type="entry name" value="AB_hydrolase_fold"/>
</dbReference>
<dbReference type="InterPro" id="IPR050583">
    <property type="entry name" value="Mycobacterial_A85_antigen"/>
</dbReference>
<sequence length="362" mass="41787">MNTTIKTLVYLYVLLTPVLVFSQSLLSLNGEITDTVKSPILHKDQQIIVRLPKSYDKHSAPCPVVYYFDAQYETLRNLVSANVDRLMWTKDIPDVITVGIVQWDRAHLSIEREGEKAKLFLNYIVDELIPYIKQKYQTADYRVFIGHSLGGQFVTYGMTQFPNLFNGVIAISPALFYPESEKWFKNATLKAVENFRKSTLSKPIRFYYCVGDSGFQDNQFKTGSFNLQALFKQNSQQNFFWHFDYLNRFSHSNSPNAGIPMGWVDIFNDWHFPELTAVDILLHNKGNALRALSEHKLKIKNSYGTTDLLIPKQFFWQSGKYCLEKRNDEDAGTIIQKFIKRDPKDPMPYSMMGDLPGKPAQL</sequence>
<dbReference type="Proteomes" id="UP001597461">
    <property type="component" value="Unassembled WGS sequence"/>
</dbReference>
<reference evidence="2" key="1">
    <citation type="journal article" date="2019" name="Int. J. Syst. Evol. Microbiol.">
        <title>The Global Catalogue of Microorganisms (GCM) 10K type strain sequencing project: providing services to taxonomists for standard genome sequencing and annotation.</title>
        <authorList>
            <consortium name="The Broad Institute Genomics Platform"/>
            <consortium name="The Broad Institute Genome Sequencing Center for Infectious Disease"/>
            <person name="Wu L."/>
            <person name="Ma J."/>
        </authorList>
    </citation>
    <scope>NUCLEOTIDE SEQUENCE [LARGE SCALE GENOMIC DNA]</scope>
    <source>
        <strain evidence="2">KCTC 42866</strain>
    </source>
</reference>
<dbReference type="Gene3D" id="3.40.50.1820">
    <property type="entry name" value="alpha/beta hydrolase"/>
    <property type="match status" value="1"/>
</dbReference>
<dbReference type="PANTHER" id="PTHR48098">
    <property type="entry name" value="ENTEROCHELIN ESTERASE-RELATED"/>
    <property type="match status" value="1"/>
</dbReference>
<protein>
    <submittedName>
        <fullName evidence="1">Alpha/beta hydrolase</fullName>
    </submittedName>
</protein>
<keyword evidence="2" id="KW-1185">Reference proteome</keyword>
<dbReference type="Pfam" id="PF00756">
    <property type="entry name" value="Esterase"/>
    <property type="match status" value="1"/>
</dbReference>
<gene>
    <name evidence="1" type="ORF">ACFSR6_21670</name>
</gene>
<dbReference type="EMBL" id="JBHULL010000044">
    <property type="protein sequence ID" value="MFD2585121.1"/>
    <property type="molecule type" value="Genomic_DNA"/>
</dbReference>